<feature type="domain" description="OmpA-like" evidence="2">
    <location>
        <begin position="225"/>
        <end position="347"/>
    </location>
</feature>
<reference evidence="3" key="1">
    <citation type="submission" date="2022-09" db="EMBL/GenBank/DDBJ databases">
        <title>Aureispira anguillicida sp. nov., isolated from Leptocephalus of Japanese eel Anguilla japonica.</title>
        <authorList>
            <person name="Yuasa K."/>
            <person name="Mekata T."/>
            <person name="Ikunari K."/>
        </authorList>
    </citation>
    <scope>NUCLEOTIDE SEQUENCE</scope>
    <source>
        <strain evidence="3">EL160426</strain>
    </source>
</reference>
<dbReference type="InterPro" id="IPR050330">
    <property type="entry name" value="Bact_OuterMem_StrucFunc"/>
</dbReference>
<proteinExistence type="predicted"/>
<dbReference type="KEGG" id="aup:AsAng_0061660"/>
<dbReference type="Pfam" id="PF00691">
    <property type="entry name" value="OmpA"/>
    <property type="match status" value="1"/>
</dbReference>
<dbReference type="AlphaFoldDB" id="A0A915YM06"/>
<dbReference type="PANTHER" id="PTHR30329">
    <property type="entry name" value="STATOR ELEMENT OF FLAGELLAR MOTOR COMPLEX"/>
    <property type="match status" value="1"/>
</dbReference>
<dbReference type="EMBL" id="AP026867">
    <property type="protein sequence ID" value="BDS15382.1"/>
    <property type="molecule type" value="Genomic_DNA"/>
</dbReference>
<dbReference type="PROSITE" id="PS51123">
    <property type="entry name" value="OMPA_2"/>
    <property type="match status" value="1"/>
</dbReference>
<dbReference type="SUPFAM" id="SSF103088">
    <property type="entry name" value="OmpA-like"/>
    <property type="match status" value="1"/>
</dbReference>
<gene>
    <name evidence="3" type="ORF">AsAng_0061660</name>
</gene>
<dbReference type="PANTHER" id="PTHR30329:SF21">
    <property type="entry name" value="LIPOPROTEIN YIAD-RELATED"/>
    <property type="match status" value="1"/>
</dbReference>
<dbReference type="InterPro" id="IPR036737">
    <property type="entry name" value="OmpA-like_sf"/>
</dbReference>
<dbReference type="Gene3D" id="3.30.1330.60">
    <property type="entry name" value="OmpA-like domain"/>
    <property type="match status" value="1"/>
</dbReference>
<dbReference type="Proteomes" id="UP001060919">
    <property type="component" value="Chromosome"/>
</dbReference>
<keyword evidence="4" id="KW-1185">Reference proteome</keyword>
<evidence type="ECO:0000313" key="3">
    <source>
        <dbReference type="EMBL" id="BDS15382.1"/>
    </source>
</evidence>
<evidence type="ECO:0000259" key="2">
    <source>
        <dbReference type="PROSITE" id="PS51123"/>
    </source>
</evidence>
<evidence type="ECO:0000313" key="4">
    <source>
        <dbReference type="Proteomes" id="UP001060919"/>
    </source>
</evidence>
<keyword evidence="1" id="KW-0472">Membrane</keyword>
<dbReference type="GO" id="GO:0016020">
    <property type="term" value="C:membrane"/>
    <property type="evidence" value="ECO:0007669"/>
    <property type="project" value="UniProtKB-UniRule"/>
</dbReference>
<organism evidence="3 4">
    <name type="scientific">Aureispira anguillae</name>
    <dbReference type="NCBI Taxonomy" id="2864201"/>
    <lineage>
        <taxon>Bacteria</taxon>
        <taxon>Pseudomonadati</taxon>
        <taxon>Bacteroidota</taxon>
        <taxon>Saprospiria</taxon>
        <taxon>Saprospirales</taxon>
        <taxon>Saprospiraceae</taxon>
        <taxon>Aureispira</taxon>
    </lineage>
</organism>
<protein>
    <submittedName>
        <fullName evidence="3">OmpA family protein</fullName>
    </submittedName>
</protein>
<name>A0A915YM06_9BACT</name>
<dbReference type="RefSeq" id="WP_264790542.1">
    <property type="nucleotide sequence ID" value="NZ_AP026867.1"/>
</dbReference>
<sequence>MGNNNHFILIVLLTCLNIEFIQAYQMTVPTAIYVENAYNLKAITEAKLTVKQKETDGKYYTYGVYHTDSTGTVNLSLNKDKTYTITTKKQDYYTQITVLSTNDISRTGKNKFGLSMRPKNCYRIKGQVRTDVALTGNNFFILKDLESRETETVAIDNKGYYFACGQCGRSYLIIPFLDNEQQQIDTINLLEQYCQDRRNPLLEFNIQPQKISPKEEVIEEEKGKFAKGDSVLLENLVFEGKTRQLNKVGNEALEVLYQTLSDNPQLIVELHIHTDARKSERYNWLLAQRRGKFIHEFLIEKGIEINQFSIVPVGESQIINHCTNGKSCSKAEHAINNRVEMKVLQGDKDFLD</sequence>
<evidence type="ECO:0000256" key="1">
    <source>
        <dbReference type="PROSITE-ProRule" id="PRU00473"/>
    </source>
</evidence>
<dbReference type="InterPro" id="IPR006665">
    <property type="entry name" value="OmpA-like"/>
</dbReference>
<dbReference type="CDD" id="cd07185">
    <property type="entry name" value="OmpA_C-like"/>
    <property type="match status" value="1"/>
</dbReference>
<accession>A0A915YM06</accession>